<dbReference type="AlphaFoldDB" id="A0AAV4NNE7"/>
<dbReference type="EMBL" id="BPLR01003499">
    <property type="protein sequence ID" value="GIX85295.1"/>
    <property type="molecule type" value="Genomic_DNA"/>
</dbReference>
<evidence type="ECO:0000313" key="2">
    <source>
        <dbReference type="EMBL" id="GIX85295.1"/>
    </source>
</evidence>
<feature type="transmembrane region" description="Helical" evidence="1">
    <location>
        <begin position="32"/>
        <end position="49"/>
    </location>
</feature>
<keyword evidence="1" id="KW-0812">Transmembrane</keyword>
<name>A0AAV4NNE7_CAEEX</name>
<protein>
    <submittedName>
        <fullName evidence="2">Uncharacterized protein</fullName>
    </submittedName>
</protein>
<gene>
    <name evidence="2" type="ORF">CEXT_378001</name>
</gene>
<comment type="caution">
    <text evidence="2">The sequence shown here is derived from an EMBL/GenBank/DDBJ whole genome shotgun (WGS) entry which is preliminary data.</text>
</comment>
<sequence>MCMPRIHERENLSLKLRRRGNERKLVQEETDFFMRIIYIACAFVILSSLDDIVFQVPTTHYDILPLRFDLQIALNEAIKPDCFHITEQMKLHWSL</sequence>
<proteinExistence type="predicted"/>
<dbReference type="Proteomes" id="UP001054945">
    <property type="component" value="Unassembled WGS sequence"/>
</dbReference>
<keyword evidence="3" id="KW-1185">Reference proteome</keyword>
<keyword evidence="1" id="KW-1133">Transmembrane helix</keyword>
<accession>A0AAV4NNE7</accession>
<keyword evidence="1" id="KW-0472">Membrane</keyword>
<evidence type="ECO:0000256" key="1">
    <source>
        <dbReference type="SAM" id="Phobius"/>
    </source>
</evidence>
<reference evidence="2 3" key="1">
    <citation type="submission" date="2021-06" db="EMBL/GenBank/DDBJ databases">
        <title>Caerostris extrusa draft genome.</title>
        <authorList>
            <person name="Kono N."/>
            <person name="Arakawa K."/>
        </authorList>
    </citation>
    <scope>NUCLEOTIDE SEQUENCE [LARGE SCALE GENOMIC DNA]</scope>
</reference>
<organism evidence="2 3">
    <name type="scientific">Caerostris extrusa</name>
    <name type="common">Bark spider</name>
    <name type="synonym">Caerostris bankana</name>
    <dbReference type="NCBI Taxonomy" id="172846"/>
    <lineage>
        <taxon>Eukaryota</taxon>
        <taxon>Metazoa</taxon>
        <taxon>Ecdysozoa</taxon>
        <taxon>Arthropoda</taxon>
        <taxon>Chelicerata</taxon>
        <taxon>Arachnida</taxon>
        <taxon>Araneae</taxon>
        <taxon>Araneomorphae</taxon>
        <taxon>Entelegynae</taxon>
        <taxon>Araneoidea</taxon>
        <taxon>Araneidae</taxon>
        <taxon>Caerostris</taxon>
    </lineage>
</organism>
<evidence type="ECO:0000313" key="3">
    <source>
        <dbReference type="Proteomes" id="UP001054945"/>
    </source>
</evidence>